<comment type="caution">
    <text evidence="3">The sequence shown here is derived from an EMBL/GenBank/DDBJ whole genome shotgun (WGS) entry which is preliminary data.</text>
</comment>
<sequence length="1105" mass="124817">MTSPMCALLSDSRLYDLFGDDQNLTVSQIWLLEIEWEDSSELRFLYGRSLSGNYQSNSWSGSVSSKMPLTENCSVRTHALTLHTSTERLRTFLEHFICGETFQKSCQFSGLHISDKLAKAIGTSTFCVNPITRPVMHLPTRDYYRFQTNRLSPTSYSSVDSGAISPREKSKLFSVLEGYDMKIAKFACQVLDADTGLDFSTIDSWRIGDFEFICAPGLNASERSKYDVSLKGQQSSLTLFEPLTREPSDLLVIVKAYSDGGLQSSYIANLSKNASYPLHHTFELKVFQDQASTAYTMEVYALGINGEQSFLLLQTGAEFVREMNLNMQLVEPIRANYQFEWLAKKVPKRERARLETAGQIGRAISRPSRSQMGGYADDPWVPLNWLIQNRVKQLCPKKSDGRFFPTLNDSSGMSRLELIDWLKGIFERHHDAKIAWIDPFMEDVGIELLNRLGTATADYLVITTEKMSNDDSIKEADEPNRVENLLARCSGWNNGYFGSVCLKILSVPDKKLHDRMILIRSANGQPLAGYHLSNSVQRASEKHPLLVTPIPLDVIPQVFEYVDQIIQSTLYGEGNPHLPARIIFNSADISPCEEEKPKGLNHNSSFAELPCAGSVLAWWLDDEQLSNLSGAVLMEQMSAKGYIKDGKLDGDRFDALPAKFWTEGLPIADFHSAWDALGYVIANSPASRYAGSLYNKEQSVLSELVKVALLEHISPSRAKALQPRLTKKQLDIEHYCSQGLTALLLSKNDPFSTFTYSPVDTSWSDYYSIQLLWSQAPKQLVSWLNTIFSEPIKSPRTHALVVEALKHICLCVSFDKHHEQIDALLQSNVSVIIWIGLHALENALNRGVWGIEALSKIDHIESATVRRIILCWLINEANYLNSEIKPQLIACLIQSLKAPLADDELKDILQPVRGRLGRLHHFTPWILESMLVPMLEKRTIDITQVAHQWLTELTTQWRTALKNESLYFTLDADGAFTDELAIATKYLVSADRVEIVRELRNVFDALARTIRRPMSAQISCKSYNNAHQVNLWLYALARRIKTLVPDELPLLNELLLESEEIIERISPSTWRWSSSKDLLTYVNGDPEQIGSHGLHQIIQRAIEPR</sequence>
<dbReference type="KEGG" id="kpx:PMK1_02587"/>
<dbReference type="Proteomes" id="UP000259975">
    <property type="component" value="Unassembled WGS sequence"/>
</dbReference>
<evidence type="ECO:0000313" key="5">
    <source>
        <dbReference type="Proteomes" id="UP000259975"/>
    </source>
</evidence>
<dbReference type="AlphaFoldDB" id="A0A0C7K934"/>
<dbReference type="NCBIfam" id="NF040700">
    <property type="entry name" value="VPA1262_N_dom"/>
    <property type="match status" value="1"/>
</dbReference>
<proteinExistence type="predicted"/>
<dbReference type="Proteomes" id="UP000479475">
    <property type="component" value="Unassembled WGS sequence"/>
</dbReference>
<accession>A0A0C7K934</accession>
<reference evidence="1 6" key="2">
    <citation type="submission" date="2020-02" db="EMBL/GenBank/DDBJ databases">
        <title>Klebsiella pneumoniae genome sequencing and assembly.</title>
        <authorList>
            <person name="Starkova P.S."/>
            <person name="Sulyan O.S."/>
            <person name="Likholetova D.V."/>
            <person name="Ageevets V.A."/>
            <person name="Lazareva I.V."/>
            <person name="Sopova J.V."/>
            <person name="Sidorenko S.V."/>
        </authorList>
    </citation>
    <scope>NUCLEOTIDE SEQUENCE [LARGE SCALE GENOMIC DNA]</scope>
    <source>
        <strain evidence="1 6">2429</strain>
    </source>
</reference>
<name>A0A0C7K934_KLEPN</name>
<dbReference type="EMBL" id="JAAKYD010000001">
    <property type="protein sequence ID" value="NGN70579.1"/>
    <property type="molecule type" value="Genomic_DNA"/>
</dbReference>
<organism evidence="3 4">
    <name type="scientific">Klebsiella pneumoniae</name>
    <dbReference type="NCBI Taxonomy" id="573"/>
    <lineage>
        <taxon>Bacteria</taxon>
        <taxon>Pseudomonadati</taxon>
        <taxon>Pseudomonadota</taxon>
        <taxon>Gammaproteobacteria</taxon>
        <taxon>Enterobacterales</taxon>
        <taxon>Enterobacteriaceae</taxon>
        <taxon>Klebsiella/Raoultella group</taxon>
        <taxon>Klebsiella</taxon>
        <taxon>Klebsiella pneumoniae complex</taxon>
    </lineage>
</organism>
<evidence type="ECO:0000313" key="4">
    <source>
        <dbReference type="Proteomes" id="UP000258253"/>
    </source>
</evidence>
<dbReference type="EMBL" id="UKGE01000004">
    <property type="protein sequence ID" value="SXN30270.1"/>
    <property type="molecule type" value="Genomic_DNA"/>
</dbReference>
<dbReference type="Proteomes" id="UP000258253">
    <property type="component" value="Unassembled WGS sequence"/>
</dbReference>
<protein>
    <submittedName>
        <fullName evidence="3">Uncharacterized protein</fullName>
    </submittedName>
</protein>
<dbReference type="RefSeq" id="WP_020323936.1">
    <property type="nucleotide sequence ID" value="NZ_BFAI01000195.1"/>
</dbReference>
<evidence type="ECO:0000313" key="6">
    <source>
        <dbReference type="Proteomes" id="UP000479475"/>
    </source>
</evidence>
<dbReference type="NCBIfam" id="NF040699">
    <property type="entry name" value="VPA1262_fam"/>
    <property type="match status" value="1"/>
</dbReference>
<gene>
    <name evidence="1" type="ORF">G4V31_00320</name>
    <name evidence="2" type="ORF">SAMEA3499901_01269</name>
    <name evidence="3" type="ORF">SAMEA3538828_00444</name>
</gene>
<evidence type="ECO:0000313" key="2">
    <source>
        <dbReference type="EMBL" id="SXN30270.1"/>
    </source>
</evidence>
<evidence type="ECO:0000313" key="3">
    <source>
        <dbReference type="EMBL" id="SYR29364.1"/>
    </source>
</evidence>
<reference evidence="4 5" key="1">
    <citation type="submission" date="2018-08" db="EMBL/GenBank/DDBJ databases">
        <authorList>
            <consortium name="Pathogen Informatics"/>
        </authorList>
    </citation>
    <scope>NUCLEOTIDE SEQUENCE [LARGE SCALE GENOMIC DNA]</scope>
    <source>
        <strain evidence="2 5">EuSCAPE_AT029</strain>
        <strain evidence="3 4">EuSCAPE_HU047</strain>
    </source>
</reference>
<dbReference type="EMBL" id="ULCI01000002">
    <property type="protein sequence ID" value="SYR29364.1"/>
    <property type="molecule type" value="Genomic_DNA"/>
</dbReference>
<evidence type="ECO:0000313" key="1">
    <source>
        <dbReference type="EMBL" id="NGN70579.1"/>
    </source>
</evidence>